<sequence length="518" mass="58022">MSVTNDLHVMSEMIVVLDFGGQYNQLIARRIRDLGVYSELHPHTTTAEDIKKMNPKGIIFSGGPNSVYAEGAPACDPAIFDLDIPVLGICYGMQLMSYHFGGKVERASHREYGKAEITVTNMNKLYENLPEQQVVWMSHSDLVVAPPEGFVTDATSLSCPVAAMSDVSRKLYGVQFHPEVRHSEYGIEFLDNFVKSVCECEGNWTMENWIEDEIQKIRDVVGDKKVICAMSGGVDSSVVAVLVHKAIGDQLTCIFVDHGLLRKDEADQVMKTFSEGFNINIIKVDAKDRFLSKLEGVSDPEKKRKIIGNEFIYVFDEEASNLQGIEFLAQGTLYTDIVESGTATAQTIKSHHNVGGLPEDMQFKLIEPLNTLFKDEVRKVGTELGIPEHIVWRQPFPGPGLGIRVLGAITEEKLEIVRESDFILREEIAKAGLEREVWQYFTVLPDIRSVGVMGDARTYDYTIGIRAVTSIDGMTSDWARIPWDVLEKISTRIVNEVDHINRVVYDITSKPPATIEWE</sequence>
<feature type="binding site" evidence="10">
    <location>
        <begin position="231"/>
        <end position="237"/>
    </location>
    <ligand>
        <name>ATP</name>
        <dbReference type="ChEBI" id="CHEBI:30616"/>
    </ligand>
</feature>
<dbReference type="InterPro" id="IPR025777">
    <property type="entry name" value="GMPS_ATP_PPase_dom"/>
</dbReference>
<dbReference type="Gene3D" id="3.30.300.10">
    <property type="match status" value="1"/>
</dbReference>
<dbReference type="InterPro" id="IPR017926">
    <property type="entry name" value="GATASE"/>
</dbReference>
<comment type="subunit">
    <text evidence="9">Homodimer.</text>
</comment>
<dbReference type="SUPFAM" id="SSF54810">
    <property type="entry name" value="GMP synthetase C-terminal dimerisation domain"/>
    <property type="match status" value="1"/>
</dbReference>
<dbReference type="HAMAP" id="MF_00344">
    <property type="entry name" value="GMP_synthase"/>
    <property type="match status" value="1"/>
</dbReference>
<proteinExistence type="inferred from homology"/>
<keyword evidence="13" id="KW-1185">Reference proteome</keyword>
<organism evidence="12 13">
    <name type="scientific">Fictibacillus halophilus</name>
    <dbReference type="NCBI Taxonomy" id="1610490"/>
    <lineage>
        <taxon>Bacteria</taxon>
        <taxon>Bacillati</taxon>
        <taxon>Bacillota</taxon>
        <taxon>Bacilli</taxon>
        <taxon>Bacillales</taxon>
        <taxon>Fictibacillaceae</taxon>
        <taxon>Fictibacillus</taxon>
    </lineage>
</organism>
<evidence type="ECO:0000256" key="3">
    <source>
        <dbReference type="ARBA" id="ARBA00022598"/>
    </source>
</evidence>
<keyword evidence="7 9" id="KW-0067">ATP-binding</keyword>
<dbReference type="InterPro" id="IPR022310">
    <property type="entry name" value="NAD/GMP_synthase"/>
</dbReference>
<evidence type="ECO:0000256" key="10">
    <source>
        <dbReference type="PROSITE-ProRule" id="PRU00886"/>
    </source>
</evidence>
<dbReference type="GO" id="GO:0003922">
    <property type="term" value="F:GMP synthase (glutamine-hydrolyzing) activity"/>
    <property type="evidence" value="ECO:0007669"/>
    <property type="project" value="UniProtKB-EC"/>
</dbReference>
<evidence type="ECO:0000256" key="8">
    <source>
        <dbReference type="ARBA" id="ARBA00022962"/>
    </source>
</evidence>
<dbReference type="PRINTS" id="PR00097">
    <property type="entry name" value="ANTSNTHASEII"/>
</dbReference>
<protein>
    <recommendedName>
        <fullName evidence="9">GMP synthase [glutamine-hydrolyzing]</fullName>
        <ecNumber evidence="9">6.3.5.2</ecNumber>
    </recommendedName>
    <alternativeName>
        <fullName evidence="9">GMP synthetase</fullName>
    </alternativeName>
    <alternativeName>
        <fullName evidence="9">Glutamine amidotransferase</fullName>
    </alternativeName>
</protein>
<evidence type="ECO:0000259" key="11">
    <source>
        <dbReference type="PROSITE" id="PS51553"/>
    </source>
</evidence>
<evidence type="ECO:0000256" key="1">
    <source>
        <dbReference type="ARBA" id="ARBA00002332"/>
    </source>
</evidence>
<comment type="pathway">
    <text evidence="2 9">Purine metabolism; GMP biosynthesis; GMP from XMP (L-Gln route): step 1/1.</text>
</comment>
<evidence type="ECO:0000256" key="6">
    <source>
        <dbReference type="ARBA" id="ARBA00022755"/>
    </source>
</evidence>
<dbReference type="InterPro" id="IPR022955">
    <property type="entry name" value="GMP_synthase"/>
</dbReference>
<dbReference type="Pfam" id="PF02540">
    <property type="entry name" value="NAD_synthase"/>
    <property type="match status" value="1"/>
</dbReference>
<name>A0ABV2LQ88_9BACL</name>
<dbReference type="Gene3D" id="3.40.50.620">
    <property type="entry name" value="HUPs"/>
    <property type="match status" value="1"/>
</dbReference>
<dbReference type="PANTHER" id="PTHR11922">
    <property type="entry name" value="GMP SYNTHASE-RELATED"/>
    <property type="match status" value="1"/>
</dbReference>
<evidence type="ECO:0000256" key="2">
    <source>
        <dbReference type="ARBA" id="ARBA00005153"/>
    </source>
</evidence>
<dbReference type="CDD" id="cd01997">
    <property type="entry name" value="GMP_synthase_C"/>
    <property type="match status" value="1"/>
</dbReference>
<dbReference type="InterPro" id="IPR004739">
    <property type="entry name" value="GMP_synth_GATase"/>
</dbReference>
<evidence type="ECO:0000256" key="5">
    <source>
        <dbReference type="ARBA" id="ARBA00022749"/>
    </source>
</evidence>
<keyword evidence="8 9" id="KW-0315">Glutamine amidotransferase</keyword>
<keyword evidence="4 9" id="KW-0547">Nucleotide-binding</keyword>
<dbReference type="SUPFAM" id="SSF52317">
    <property type="entry name" value="Class I glutamine amidotransferase-like"/>
    <property type="match status" value="1"/>
</dbReference>
<dbReference type="PROSITE" id="PS51553">
    <property type="entry name" value="GMPS_ATP_PPASE"/>
    <property type="match status" value="1"/>
</dbReference>
<dbReference type="InterPro" id="IPR001674">
    <property type="entry name" value="GMP_synth_C"/>
</dbReference>
<keyword evidence="5 9" id="KW-0332">GMP biosynthesis</keyword>
<dbReference type="Pfam" id="PF00117">
    <property type="entry name" value="GATase"/>
    <property type="match status" value="1"/>
</dbReference>
<comment type="function">
    <text evidence="1 9">Catalyzes the synthesis of GMP from XMP.</text>
</comment>
<feature type="active site" evidence="9">
    <location>
        <position position="179"/>
    </location>
</feature>
<dbReference type="RefSeq" id="WP_269819612.1">
    <property type="nucleotide sequence ID" value="NZ_JAEACF010000004.1"/>
</dbReference>
<feature type="active site" evidence="9">
    <location>
        <position position="177"/>
    </location>
</feature>
<reference evidence="12 13" key="1">
    <citation type="submission" date="2024-06" db="EMBL/GenBank/DDBJ databases">
        <title>Genomic Encyclopedia of Type Strains, Phase IV (KMG-IV): sequencing the most valuable type-strain genomes for metagenomic binning, comparative biology and taxonomic classification.</title>
        <authorList>
            <person name="Goeker M."/>
        </authorList>
    </citation>
    <scope>NUCLEOTIDE SEQUENCE [LARGE SCALE GENOMIC DNA]</scope>
    <source>
        <strain evidence="12 13">DSM 100124</strain>
    </source>
</reference>
<evidence type="ECO:0000256" key="4">
    <source>
        <dbReference type="ARBA" id="ARBA00022741"/>
    </source>
</evidence>
<dbReference type="InterPro" id="IPR014729">
    <property type="entry name" value="Rossmann-like_a/b/a_fold"/>
</dbReference>
<dbReference type="PANTHER" id="PTHR11922:SF2">
    <property type="entry name" value="GMP SYNTHASE [GLUTAMINE-HYDROLYZING]"/>
    <property type="match status" value="1"/>
</dbReference>
<comment type="caution">
    <text evidence="12">The sequence shown here is derived from an EMBL/GenBank/DDBJ whole genome shotgun (WGS) entry which is preliminary data.</text>
</comment>
<dbReference type="Proteomes" id="UP001549097">
    <property type="component" value="Unassembled WGS sequence"/>
</dbReference>
<dbReference type="EMBL" id="JBEPMP010000004">
    <property type="protein sequence ID" value="MET3730269.1"/>
    <property type="molecule type" value="Genomic_DNA"/>
</dbReference>
<dbReference type="InterPro" id="IPR029062">
    <property type="entry name" value="Class_I_gatase-like"/>
</dbReference>
<feature type="domain" description="GMPS ATP-PPase" evidence="11">
    <location>
        <begin position="204"/>
        <end position="393"/>
    </location>
</feature>
<evidence type="ECO:0000256" key="9">
    <source>
        <dbReference type="HAMAP-Rule" id="MF_00344"/>
    </source>
</evidence>
<dbReference type="NCBIfam" id="TIGR00888">
    <property type="entry name" value="guaA_Nterm"/>
    <property type="match status" value="1"/>
</dbReference>
<dbReference type="NCBIfam" id="TIGR00884">
    <property type="entry name" value="guaA_Cterm"/>
    <property type="match status" value="1"/>
</dbReference>
<comment type="catalytic activity">
    <reaction evidence="9">
        <text>XMP + L-glutamine + ATP + H2O = GMP + L-glutamate + AMP + diphosphate + 2 H(+)</text>
        <dbReference type="Rhea" id="RHEA:11680"/>
        <dbReference type="ChEBI" id="CHEBI:15377"/>
        <dbReference type="ChEBI" id="CHEBI:15378"/>
        <dbReference type="ChEBI" id="CHEBI:29985"/>
        <dbReference type="ChEBI" id="CHEBI:30616"/>
        <dbReference type="ChEBI" id="CHEBI:33019"/>
        <dbReference type="ChEBI" id="CHEBI:57464"/>
        <dbReference type="ChEBI" id="CHEBI:58115"/>
        <dbReference type="ChEBI" id="CHEBI:58359"/>
        <dbReference type="ChEBI" id="CHEBI:456215"/>
        <dbReference type="EC" id="6.3.5.2"/>
    </reaction>
</comment>
<dbReference type="SUPFAM" id="SSF52402">
    <property type="entry name" value="Adenine nucleotide alpha hydrolases-like"/>
    <property type="match status" value="1"/>
</dbReference>
<dbReference type="CDD" id="cd01742">
    <property type="entry name" value="GATase1_GMP_Synthase"/>
    <property type="match status" value="1"/>
</dbReference>
<dbReference type="PRINTS" id="PR00096">
    <property type="entry name" value="GATASE"/>
</dbReference>
<evidence type="ECO:0000313" key="12">
    <source>
        <dbReference type="EMBL" id="MET3730269.1"/>
    </source>
</evidence>
<keyword evidence="6 9" id="KW-0658">Purine biosynthesis</keyword>
<feature type="active site" description="Nucleophile" evidence="9">
    <location>
        <position position="90"/>
    </location>
</feature>
<gene>
    <name evidence="9" type="primary">guaA</name>
    <name evidence="12" type="ORF">ABID52_003910</name>
</gene>
<dbReference type="NCBIfam" id="NF000848">
    <property type="entry name" value="PRK00074.1"/>
    <property type="match status" value="1"/>
</dbReference>
<dbReference type="PROSITE" id="PS51273">
    <property type="entry name" value="GATASE_TYPE_1"/>
    <property type="match status" value="1"/>
</dbReference>
<evidence type="ECO:0000256" key="7">
    <source>
        <dbReference type="ARBA" id="ARBA00022840"/>
    </source>
</evidence>
<accession>A0ABV2LQ88</accession>
<evidence type="ECO:0000313" key="13">
    <source>
        <dbReference type="Proteomes" id="UP001549097"/>
    </source>
</evidence>
<dbReference type="PRINTS" id="PR00099">
    <property type="entry name" value="CPSGATASE"/>
</dbReference>
<dbReference type="EC" id="6.3.5.2" evidence="9"/>
<keyword evidence="3 9" id="KW-0436">Ligase</keyword>
<dbReference type="Gene3D" id="3.40.50.880">
    <property type="match status" value="1"/>
</dbReference>
<dbReference type="Pfam" id="PF00958">
    <property type="entry name" value="GMP_synt_C"/>
    <property type="match status" value="1"/>
</dbReference>